<keyword evidence="2" id="KW-0677">Repeat</keyword>
<dbReference type="PATRIC" id="fig|1618486.3.peg.661"/>
<dbReference type="AlphaFoldDB" id="A0A0G0GH60"/>
<evidence type="ECO:0000313" key="8">
    <source>
        <dbReference type="Proteomes" id="UP000034917"/>
    </source>
</evidence>
<dbReference type="Pfam" id="PF01556">
    <property type="entry name" value="DnaJ_C"/>
    <property type="match status" value="1"/>
</dbReference>
<proteinExistence type="predicted"/>
<evidence type="ECO:0000256" key="3">
    <source>
        <dbReference type="ARBA" id="ARBA00022771"/>
    </source>
</evidence>
<dbReference type="InterPro" id="IPR001623">
    <property type="entry name" value="DnaJ_domain"/>
</dbReference>
<dbReference type="PROSITE" id="PS50076">
    <property type="entry name" value="DNAJ_2"/>
    <property type="match status" value="1"/>
</dbReference>
<dbReference type="InterPro" id="IPR018253">
    <property type="entry name" value="DnaJ_domain_CS"/>
</dbReference>
<keyword evidence="4" id="KW-0862">Zinc</keyword>
<dbReference type="PRINTS" id="PR00625">
    <property type="entry name" value="JDOMAIN"/>
</dbReference>
<reference evidence="7 8" key="1">
    <citation type="journal article" date="2015" name="Nature">
        <title>rRNA introns, odd ribosomes, and small enigmatic genomes across a large radiation of phyla.</title>
        <authorList>
            <person name="Brown C.T."/>
            <person name="Hug L.A."/>
            <person name="Thomas B.C."/>
            <person name="Sharon I."/>
            <person name="Castelle C.J."/>
            <person name="Singh A."/>
            <person name="Wilkins M.J."/>
            <person name="Williams K.H."/>
            <person name="Banfield J.F."/>
        </authorList>
    </citation>
    <scope>NUCLEOTIDE SEQUENCE [LARGE SCALE GENOMIC DNA]</scope>
</reference>
<dbReference type="InterPro" id="IPR008971">
    <property type="entry name" value="HSP40/DnaJ_pept-bd"/>
</dbReference>
<dbReference type="Proteomes" id="UP000034917">
    <property type="component" value="Unassembled WGS sequence"/>
</dbReference>
<dbReference type="SMART" id="SM00271">
    <property type="entry name" value="DnaJ"/>
    <property type="match status" value="1"/>
</dbReference>
<keyword evidence="5" id="KW-0143">Chaperone</keyword>
<dbReference type="InterPro" id="IPR002939">
    <property type="entry name" value="DnaJ_C"/>
</dbReference>
<dbReference type="SUPFAM" id="SSF49493">
    <property type="entry name" value="HSP40/DnaJ peptide-binding domain"/>
    <property type="match status" value="2"/>
</dbReference>
<name>A0A0G0GH60_9BACT</name>
<dbReference type="CDD" id="cd06257">
    <property type="entry name" value="DnaJ"/>
    <property type="match status" value="1"/>
</dbReference>
<dbReference type="Gene3D" id="1.10.287.110">
    <property type="entry name" value="DnaJ domain"/>
    <property type="match status" value="1"/>
</dbReference>
<evidence type="ECO:0000256" key="2">
    <source>
        <dbReference type="ARBA" id="ARBA00022737"/>
    </source>
</evidence>
<accession>A0A0G0GH60</accession>
<organism evidence="7 8">
    <name type="scientific">Candidatus Roizmanbacteria bacterium GW2011_GWC2_37_13</name>
    <dbReference type="NCBI Taxonomy" id="1618486"/>
    <lineage>
        <taxon>Bacteria</taxon>
        <taxon>Candidatus Roizmaniibacteriota</taxon>
    </lineage>
</organism>
<evidence type="ECO:0000256" key="4">
    <source>
        <dbReference type="ARBA" id="ARBA00022833"/>
    </source>
</evidence>
<dbReference type="FunFam" id="2.60.260.20:FF:000005">
    <property type="entry name" value="Chaperone protein dnaJ 1, mitochondrial"/>
    <property type="match status" value="1"/>
</dbReference>
<dbReference type="GO" id="GO:0042026">
    <property type="term" value="P:protein refolding"/>
    <property type="evidence" value="ECO:0007669"/>
    <property type="project" value="TreeGrafter"/>
</dbReference>
<evidence type="ECO:0000256" key="5">
    <source>
        <dbReference type="ARBA" id="ARBA00023186"/>
    </source>
</evidence>
<dbReference type="Gene3D" id="2.60.260.20">
    <property type="entry name" value="Urease metallochaperone UreE, N-terminal domain"/>
    <property type="match status" value="2"/>
</dbReference>
<dbReference type="InterPro" id="IPR036869">
    <property type="entry name" value="J_dom_sf"/>
</dbReference>
<evidence type="ECO:0000259" key="6">
    <source>
        <dbReference type="PROSITE" id="PS50076"/>
    </source>
</evidence>
<evidence type="ECO:0000256" key="1">
    <source>
        <dbReference type="ARBA" id="ARBA00022723"/>
    </source>
</evidence>
<dbReference type="GO" id="GO:0005737">
    <property type="term" value="C:cytoplasm"/>
    <property type="evidence" value="ECO:0007669"/>
    <property type="project" value="TreeGrafter"/>
</dbReference>
<dbReference type="PANTHER" id="PTHR43096">
    <property type="entry name" value="DNAJ HOMOLOG 1, MITOCHONDRIAL-RELATED"/>
    <property type="match status" value="1"/>
</dbReference>
<evidence type="ECO:0000313" key="7">
    <source>
        <dbReference type="EMBL" id="KKQ25420.1"/>
    </source>
</evidence>
<dbReference type="PANTHER" id="PTHR43096:SF52">
    <property type="entry name" value="DNAJ HOMOLOG 1, MITOCHONDRIAL-RELATED"/>
    <property type="match status" value="1"/>
</dbReference>
<sequence>MDYYETLGVSKNASDQEIKTAYRKQALKWHPDRNKSTDAADKFKEINKAFEVLSNPQKKQMYDQYGEAAFQRGGPGASPGGAGEQYYQQGPFKVYTNFGGEGNPFENIDFGGFSDPFEIFEQFFGFQSPFGGRRRQQRRDVYEATLTFEEAVNGVKKDVVVKGETKTIKIPAGVDEGMRIRFSDFDLLLHVKPHAYFKRQGQDVYFEKEISYSLAVLGGAVEVPTVNGMVKLKVRPGTQSGTTVRLRGQGVPHPQSYNKGDQYVVFKINTPSRVSSKAKRILEELETEI</sequence>
<keyword evidence="3" id="KW-0863">Zinc-finger</keyword>
<dbReference type="GO" id="GO:0051082">
    <property type="term" value="F:unfolded protein binding"/>
    <property type="evidence" value="ECO:0007669"/>
    <property type="project" value="InterPro"/>
</dbReference>
<feature type="domain" description="J" evidence="6">
    <location>
        <begin position="2"/>
        <end position="66"/>
    </location>
</feature>
<dbReference type="SUPFAM" id="SSF46565">
    <property type="entry name" value="Chaperone J-domain"/>
    <property type="match status" value="1"/>
</dbReference>
<comment type="caution">
    <text evidence="7">The sequence shown here is derived from an EMBL/GenBank/DDBJ whole genome shotgun (WGS) entry which is preliminary data.</text>
</comment>
<dbReference type="CDD" id="cd10747">
    <property type="entry name" value="DnaJ_C"/>
    <property type="match status" value="1"/>
</dbReference>
<dbReference type="Pfam" id="PF00226">
    <property type="entry name" value="DnaJ"/>
    <property type="match status" value="1"/>
</dbReference>
<dbReference type="PROSITE" id="PS00636">
    <property type="entry name" value="DNAJ_1"/>
    <property type="match status" value="1"/>
</dbReference>
<dbReference type="EMBL" id="LBSV01000008">
    <property type="protein sequence ID" value="KKQ25420.1"/>
    <property type="molecule type" value="Genomic_DNA"/>
</dbReference>
<keyword evidence="1" id="KW-0479">Metal-binding</keyword>
<dbReference type="GO" id="GO:0008270">
    <property type="term" value="F:zinc ion binding"/>
    <property type="evidence" value="ECO:0007669"/>
    <property type="project" value="UniProtKB-KW"/>
</dbReference>
<protein>
    <submittedName>
        <fullName evidence="7">Chaperone DnaJ domain protein</fullName>
    </submittedName>
</protein>
<gene>
    <name evidence="7" type="ORF">US40_C0008G0014</name>
</gene>